<gene>
    <name evidence="2" type="ORF">T11_15938</name>
</gene>
<evidence type="ECO:0000313" key="2">
    <source>
        <dbReference type="EMBL" id="KRY96099.1"/>
    </source>
</evidence>
<proteinExistence type="predicted"/>
<organism evidence="2 3">
    <name type="scientific">Trichinella zimbabwensis</name>
    <dbReference type="NCBI Taxonomy" id="268475"/>
    <lineage>
        <taxon>Eukaryota</taxon>
        <taxon>Metazoa</taxon>
        <taxon>Ecdysozoa</taxon>
        <taxon>Nematoda</taxon>
        <taxon>Enoplea</taxon>
        <taxon>Dorylaimia</taxon>
        <taxon>Trichinellida</taxon>
        <taxon>Trichinellidae</taxon>
        <taxon>Trichinella</taxon>
    </lineage>
</organism>
<feature type="transmembrane region" description="Helical" evidence="1">
    <location>
        <begin position="18"/>
        <end position="41"/>
    </location>
</feature>
<comment type="caution">
    <text evidence="2">The sequence shown here is derived from an EMBL/GenBank/DDBJ whole genome shotgun (WGS) entry which is preliminary data.</text>
</comment>
<dbReference type="Proteomes" id="UP000055024">
    <property type="component" value="Unassembled WGS sequence"/>
</dbReference>
<keyword evidence="1" id="KW-1133">Transmembrane helix</keyword>
<protein>
    <submittedName>
        <fullName evidence="2">Uncharacterized protein</fullName>
    </submittedName>
</protein>
<keyword evidence="3" id="KW-1185">Reference proteome</keyword>
<evidence type="ECO:0000256" key="1">
    <source>
        <dbReference type="SAM" id="Phobius"/>
    </source>
</evidence>
<accession>A0A0V1GED5</accession>
<dbReference type="EMBL" id="JYDP01003141">
    <property type="protein sequence ID" value="KRY96099.1"/>
    <property type="molecule type" value="Genomic_DNA"/>
</dbReference>
<evidence type="ECO:0000313" key="3">
    <source>
        <dbReference type="Proteomes" id="UP000055024"/>
    </source>
</evidence>
<reference evidence="2 3" key="1">
    <citation type="submission" date="2015-01" db="EMBL/GenBank/DDBJ databases">
        <title>Evolution of Trichinella species and genotypes.</title>
        <authorList>
            <person name="Korhonen P.K."/>
            <person name="Edoardo P."/>
            <person name="Giuseppe L.R."/>
            <person name="Gasser R.B."/>
        </authorList>
    </citation>
    <scope>NUCLEOTIDE SEQUENCE [LARGE SCALE GENOMIC DNA]</scope>
    <source>
        <strain evidence="2">ISS1029</strain>
    </source>
</reference>
<sequence length="46" mass="5169">MDYISALEQIRIAPEHPIVTVISGCIRVLVLSVNYVLFVVIKDLDL</sequence>
<keyword evidence="1" id="KW-0472">Membrane</keyword>
<name>A0A0V1GED5_9BILA</name>
<dbReference type="AlphaFoldDB" id="A0A0V1GED5"/>
<keyword evidence="1" id="KW-0812">Transmembrane</keyword>